<dbReference type="RefSeq" id="WP_119783837.1">
    <property type="nucleotide sequence ID" value="NZ_QYUQ01000002.1"/>
</dbReference>
<comment type="caution">
    <text evidence="4">The sequence shown here is derived from an EMBL/GenBank/DDBJ whole genome shotgun (WGS) entry which is preliminary data.</text>
</comment>
<name>A0A3A3FW06_9BURK</name>
<evidence type="ECO:0000256" key="3">
    <source>
        <dbReference type="ARBA" id="ARBA00023065"/>
    </source>
</evidence>
<dbReference type="Proteomes" id="UP000266327">
    <property type="component" value="Unassembled WGS sequence"/>
</dbReference>
<evidence type="ECO:0000256" key="1">
    <source>
        <dbReference type="ARBA" id="ARBA00005850"/>
    </source>
</evidence>
<keyword evidence="2" id="KW-0813">Transport</keyword>
<dbReference type="EMBL" id="QYUQ01000002">
    <property type="protein sequence ID" value="RJG00383.1"/>
    <property type="molecule type" value="Genomic_DNA"/>
</dbReference>
<dbReference type="OrthoDB" id="5768438at2"/>
<keyword evidence="5" id="KW-1185">Reference proteome</keyword>
<gene>
    <name evidence="4" type="ORF">D3878_01320</name>
</gene>
<evidence type="ECO:0000313" key="5">
    <source>
        <dbReference type="Proteomes" id="UP000266327"/>
    </source>
</evidence>
<dbReference type="AlphaFoldDB" id="A0A3A3FW06"/>
<evidence type="ECO:0000313" key="4">
    <source>
        <dbReference type="EMBL" id="RJG00383.1"/>
    </source>
</evidence>
<proteinExistence type="inferred from homology"/>
<comment type="similarity">
    <text evidence="1">Belongs to the V-ATPase D subunit family.</text>
</comment>
<reference evidence="5" key="1">
    <citation type="submission" date="2018-09" db="EMBL/GenBank/DDBJ databases">
        <authorList>
            <person name="Zhu H."/>
        </authorList>
    </citation>
    <scope>NUCLEOTIDE SEQUENCE [LARGE SCALE GENOMIC DNA]</scope>
    <source>
        <strain evidence="5">K1S02-23</strain>
    </source>
</reference>
<evidence type="ECO:0000256" key="2">
    <source>
        <dbReference type="ARBA" id="ARBA00022448"/>
    </source>
</evidence>
<dbReference type="GO" id="GO:0046961">
    <property type="term" value="F:proton-transporting ATPase activity, rotational mechanism"/>
    <property type="evidence" value="ECO:0007669"/>
    <property type="project" value="InterPro"/>
</dbReference>
<sequence length="205" mass="22468">MSDVIPTRSALIECKEERHALYEGHVFLDEMCLLLAGEIVAELRRSAALEADFLPACKRATAALVAATGRHGLEELLVYPVPEREPASAEIIPRSLVGVRLLEAHLHLTQPAQPQQAVNASPEARDCRAAFADVIEMAAPLAAVSGNLERLYLAYRRALRRARALQDVLLPELDRTVYALEAGLEDLEREDAIAMRLKTASAGIR</sequence>
<keyword evidence="3" id="KW-0406">Ion transport</keyword>
<protein>
    <submittedName>
        <fullName evidence="4">ATPase</fullName>
    </submittedName>
</protein>
<dbReference type="Gene3D" id="1.10.287.3240">
    <property type="match status" value="1"/>
</dbReference>
<accession>A0A3A3FW06</accession>
<dbReference type="Pfam" id="PF01813">
    <property type="entry name" value="ATP-synt_D"/>
    <property type="match status" value="1"/>
</dbReference>
<organism evidence="4 5">
    <name type="scientific">Noviherbaspirillum sedimenti</name>
    <dbReference type="NCBI Taxonomy" id="2320865"/>
    <lineage>
        <taxon>Bacteria</taxon>
        <taxon>Pseudomonadati</taxon>
        <taxon>Pseudomonadota</taxon>
        <taxon>Betaproteobacteria</taxon>
        <taxon>Burkholderiales</taxon>
        <taxon>Oxalobacteraceae</taxon>
        <taxon>Noviherbaspirillum</taxon>
    </lineage>
</organism>
<dbReference type="InterPro" id="IPR002699">
    <property type="entry name" value="V_ATPase_D"/>
</dbReference>